<name>A0A354YSI9_9FIRM</name>
<comment type="caution">
    <text evidence="1">The sequence shown here is derived from an EMBL/GenBank/DDBJ whole genome shotgun (WGS) entry which is preliminary data.</text>
</comment>
<evidence type="ECO:0000313" key="2">
    <source>
        <dbReference type="Proteomes" id="UP000263273"/>
    </source>
</evidence>
<dbReference type="AlphaFoldDB" id="A0A354YSI9"/>
<dbReference type="EMBL" id="DNZF01000003">
    <property type="protein sequence ID" value="HBK52323.1"/>
    <property type="molecule type" value="Genomic_DNA"/>
</dbReference>
<dbReference type="Proteomes" id="UP000263273">
    <property type="component" value="Unassembled WGS sequence"/>
</dbReference>
<sequence length="59" mass="7036">MMIAWYFATALAKQYEAALPYIQEQRLEKWTHNKAIQKAIESYRIGTEEKAYLRTLKVK</sequence>
<protein>
    <submittedName>
        <fullName evidence="1">DNA alkylation repair protein</fullName>
    </submittedName>
</protein>
<reference evidence="1 2" key="1">
    <citation type="journal article" date="2018" name="Nat. Biotechnol.">
        <title>A standardized bacterial taxonomy based on genome phylogeny substantially revises the tree of life.</title>
        <authorList>
            <person name="Parks D.H."/>
            <person name="Chuvochina M."/>
            <person name="Waite D.W."/>
            <person name="Rinke C."/>
            <person name="Skarshewski A."/>
            <person name="Chaumeil P.A."/>
            <person name="Hugenholtz P."/>
        </authorList>
    </citation>
    <scope>NUCLEOTIDE SEQUENCE [LARGE SCALE GENOMIC DNA]</scope>
    <source>
        <strain evidence="1">UBA10948</strain>
    </source>
</reference>
<organism evidence="1 2">
    <name type="scientific">Syntrophomonas wolfei</name>
    <dbReference type="NCBI Taxonomy" id="863"/>
    <lineage>
        <taxon>Bacteria</taxon>
        <taxon>Bacillati</taxon>
        <taxon>Bacillota</taxon>
        <taxon>Clostridia</taxon>
        <taxon>Eubacteriales</taxon>
        <taxon>Syntrophomonadaceae</taxon>
        <taxon>Syntrophomonas</taxon>
    </lineage>
</organism>
<feature type="non-terminal residue" evidence="1">
    <location>
        <position position="1"/>
    </location>
</feature>
<dbReference type="Gene3D" id="1.25.10.90">
    <property type="match status" value="1"/>
</dbReference>
<proteinExistence type="predicted"/>
<evidence type="ECO:0000313" key="1">
    <source>
        <dbReference type="EMBL" id="HBK52323.1"/>
    </source>
</evidence>
<gene>
    <name evidence="1" type="ORF">DDZ44_00095</name>
</gene>
<accession>A0A354YSI9</accession>